<proteinExistence type="predicted"/>
<organism evidence="1 2">
    <name type="scientific">Acetonema longum DSM 6540</name>
    <dbReference type="NCBI Taxonomy" id="1009370"/>
    <lineage>
        <taxon>Bacteria</taxon>
        <taxon>Bacillati</taxon>
        <taxon>Bacillota</taxon>
        <taxon>Negativicutes</taxon>
        <taxon>Acetonemataceae</taxon>
        <taxon>Acetonema</taxon>
    </lineage>
</organism>
<protein>
    <submittedName>
        <fullName evidence="1">Uncharacterized protein</fullName>
    </submittedName>
</protein>
<gene>
    <name evidence="1" type="ORF">ALO_15617</name>
</gene>
<dbReference type="Proteomes" id="UP000003240">
    <property type="component" value="Unassembled WGS sequence"/>
</dbReference>
<evidence type="ECO:0000313" key="2">
    <source>
        <dbReference type="Proteomes" id="UP000003240"/>
    </source>
</evidence>
<evidence type="ECO:0000313" key="1">
    <source>
        <dbReference type="EMBL" id="EGO62923.1"/>
    </source>
</evidence>
<name>F7NLZ7_9FIRM</name>
<keyword evidence="2" id="KW-1185">Reference proteome</keyword>
<dbReference type="EMBL" id="AFGF01000157">
    <property type="protein sequence ID" value="EGO62923.1"/>
    <property type="molecule type" value="Genomic_DNA"/>
</dbReference>
<sequence length="32" mass="3699">MSLFGVITTKLPVAYEPEKGRFLNEPAHRRLK</sequence>
<accession>F7NLZ7</accession>
<comment type="caution">
    <text evidence="1">The sequence shown here is derived from an EMBL/GenBank/DDBJ whole genome shotgun (WGS) entry which is preliminary data.</text>
</comment>
<dbReference type="AlphaFoldDB" id="F7NLZ7"/>
<reference evidence="1 2" key="1">
    <citation type="journal article" date="2011" name="EMBO J.">
        <title>Structural diversity of bacterial flagellar motors.</title>
        <authorList>
            <person name="Chen S."/>
            <person name="Beeby M."/>
            <person name="Murphy G.E."/>
            <person name="Leadbetter J.R."/>
            <person name="Hendrixson D.R."/>
            <person name="Briegel A."/>
            <person name="Li Z."/>
            <person name="Shi J."/>
            <person name="Tocheva E.I."/>
            <person name="Muller A."/>
            <person name="Dobro M.J."/>
            <person name="Jensen G.J."/>
        </authorList>
    </citation>
    <scope>NUCLEOTIDE SEQUENCE [LARGE SCALE GENOMIC DNA]</scope>
    <source>
        <strain evidence="1 2">DSM 6540</strain>
    </source>
</reference>